<evidence type="ECO:0000259" key="9">
    <source>
        <dbReference type="Pfam" id="PF21530"/>
    </source>
</evidence>
<evidence type="ECO:0000256" key="5">
    <source>
        <dbReference type="ARBA" id="ARBA00022840"/>
    </source>
</evidence>
<name>A0ABQ9G7P5_9NEOP</name>
<dbReference type="EMBL" id="JARBHB010000014">
    <property type="protein sequence ID" value="KAJ8868463.1"/>
    <property type="molecule type" value="Genomic_DNA"/>
</dbReference>
<keyword evidence="2" id="KW-0227">DNA damage</keyword>
<keyword evidence="5" id="KW-0067">ATP-binding</keyword>
<evidence type="ECO:0000256" key="2">
    <source>
        <dbReference type="ARBA" id="ARBA00022763"/>
    </source>
</evidence>
<keyword evidence="11" id="KW-1185">Reference proteome</keyword>
<organism evidence="10 11">
    <name type="scientific">Dryococelus australis</name>
    <dbReference type="NCBI Taxonomy" id="614101"/>
    <lineage>
        <taxon>Eukaryota</taxon>
        <taxon>Metazoa</taxon>
        <taxon>Ecdysozoa</taxon>
        <taxon>Arthropoda</taxon>
        <taxon>Hexapoda</taxon>
        <taxon>Insecta</taxon>
        <taxon>Pterygota</taxon>
        <taxon>Neoptera</taxon>
        <taxon>Polyneoptera</taxon>
        <taxon>Phasmatodea</taxon>
        <taxon>Verophasmatodea</taxon>
        <taxon>Anareolatae</taxon>
        <taxon>Phasmatidae</taxon>
        <taxon>Eurycanthinae</taxon>
        <taxon>Dryococelus</taxon>
    </lineage>
</organism>
<keyword evidence="4" id="KW-0347">Helicase</keyword>
<dbReference type="PANTHER" id="PTHR47642">
    <property type="entry name" value="ATP-DEPENDENT DNA HELICASE"/>
    <property type="match status" value="1"/>
</dbReference>
<gene>
    <name evidence="10" type="ORF">PR048_029991</name>
</gene>
<evidence type="ECO:0000313" key="10">
    <source>
        <dbReference type="EMBL" id="KAJ8868463.1"/>
    </source>
</evidence>
<feature type="domain" description="DNA helicase Pif1-like 2B" evidence="9">
    <location>
        <begin position="146"/>
        <end position="179"/>
    </location>
</feature>
<dbReference type="InterPro" id="IPR051055">
    <property type="entry name" value="PIF1_helicase"/>
</dbReference>
<evidence type="ECO:0000256" key="8">
    <source>
        <dbReference type="ARBA" id="ARBA00023235"/>
    </source>
</evidence>
<evidence type="ECO:0000256" key="1">
    <source>
        <dbReference type="ARBA" id="ARBA00022741"/>
    </source>
</evidence>
<evidence type="ECO:0000256" key="3">
    <source>
        <dbReference type="ARBA" id="ARBA00022801"/>
    </source>
</evidence>
<reference evidence="10 11" key="1">
    <citation type="submission" date="2023-02" db="EMBL/GenBank/DDBJ databases">
        <title>LHISI_Scaffold_Assembly.</title>
        <authorList>
            <person name="Stuart O.P."/>
            <person name="Cleave R."/>
            <person name="Magrath M.J.L."/>
            <person name="Mikheyev A.S."/>
        </authorList>
    </citation>
    <scope>NUCLEOTIDE SEQUENCE [LARGE SCALE GENOMIC DNA]</scope>
    <source>
        <strain evidence="10">Daus_M_001</strain>
        <tissue evidence="10">Leg muscle</tissue>
    </source>
</reference>
<proteinExistence type="predicted"/>
<accession>A0ABQ9G7P5</accession>
<dbReference type="Proteomes" id="UP001159363">
    <property type="component" value="Chromosome 13"/>
</dbReference>
<comment type="caution">
    <text evidence="10">The sequence shown here is derived from an EMBL/GenBank/DDBJ whole genome shotgun (WGS) entry which is preliminary data.</text>
</comment>
<keyword evidence="6" id="KW-0238">DNA-binding</keyword>
<evidence type="ECO:0000256" key="6">
    <source>
        <dbReference type="ARBA" id="ARBA00023125"/>
    </source>
</evidence>
<sequence length="276" mass="31154">MIDSRQKQLKHSEDLFGSISMILFGDLIQLPPIRSNQVFDQPLRLVPTTHLWRLFTLLQSEHFVKLISKINTSSVATGEFSIDKALRIYPTNQQFNDHNHAVLEHFRAKGTTMFKIKAQDKLIDATKKAKNIDIETIIPPDINKTGGMPQKLEIFVGAKVMLRSNIDVDKGLVNGAIGDTTEIILPCFRSAQMYEMDIPSSTVKFSYGTAECRMLPMALSWESTIHKMQGSTVNYAVIYLGLLAKPMLLSVGGIKPCNTEALVEMNRMRNYEQNYD</sequence>
<keyword evidence="3" id="KW-0378">Hydrolase</keyword>
<dbReference type="SUPFAM" id="SSF52540">
    <property type="entry name" value="P-loop containing nucleoside triphosphate hydrolases"/>
    <property type="match status" value="1"/>
</dbReference>
<evidence type="ECO:0000256" key="7">
    <source>
        <dbReference type="ARBA" id="ARBA00023204"/>
    </source>
</evidence>
<protein>
    <recommendedName>
        <fullName evidence="9">DNA helicase Pif1-like 2B domain-containing protein</fullName>
    </recommendedName>
</protein>
<dbReference type="Pfam" id="PF21530">
    <property type="entry name" value="Pif1_2B_dom"/>
    <property type="match status" value="1"/>
</dbReference>
<evidence type="ECO:0000313" key="11">
    <source>
        <dbReference type="Proteomes" id="UP001159363"/>
    </source>
</evidence>
<dbReference type="PANTHER" id="PTHR47642:SF5">
    <property type="entry name" value="ATP-DEPENDENT DNA HELICASE"/>
    <property type="match status" value="1"/>
</dbReference>
<evidence type="ECO:0000256" key="4">
    <source>
        <dbReference type="ARBA" id="ARBA00022806"/>
    </source>
</evidence>
<dbReference type="InterPro" id="IPR049163">
    <property type="entry name" value="Pif1-like_2B_dom"/>
</dbReference>
<dbReference type="InterPro" id="IPR027417">
    <property type="entry name" value="P-loop_NTPase"/>
</dbReference>
<keyword evidence="1" id="KW-0547">Nucleotide-binding</keyword>
<keyword evidence="7" id="KW-0234">DNA repair</keyword>
<keyword evidence="8" id="KW-0413">Isomerase</keyword>